<dbReference type="Pfam" id="PF00583">
    <property type="entry name" value="Acetyltransf_1"/>
    <property type="match status" value="1"/>
</dbReference>
<dbReference type="AlphaFoldDB" id="A0A1G5LF26"/>
<evidence type="ECO:0000256" key="2">
    <source>
        <dbReference type="ARBA" id="ARBA00023315"/>
    </source>
</evidence>
<proteinExistence type="predicted"/>
<reference evidence="4 5" key="1">
    <citation type="submission" date="2016-10" db="EMBL/GenBank/DDBJ databases">
        <authorList>
            <person name="de Groot N.N."/>
        </authorList>
    </citation>
    <scope>NUCLEOTIDE SEQUENCE [LARGE SCALE GENOMIC DNA]</scope>
    <source>
        <strain evidence="4 5">CGMCC 1.7666</strain>
    </source>
</reference>
<evidence type="ECO:0000256" key="1">
    <source>
        <dbReference type="ARBA" id="ARBA00022679"/>
    </source>
</evidence>
<evidence type="ECO:0000259" key="3">
    <source>
        <dbReference type="PROSITE" id="PS51186"/>
    </source>
</evidence>
<dbReference type="InterPro" id="IPR050832">
    <property type="entry name" value="Bact_Acetyltransf"/>
</dbReference>
<dbReference type="InterPro" id="IPR016181">
    <property type="entry name" value="Acyl_CoA_acyltransferase"/>
</dbReference>
<dbReference type="Proteomes" id="UP000199569">
    <property type="component" value="Unassembled WGS sequence"/>
</dbReference>
<protein>
    <submittedName>
        <fullName evidence="4">Ribosomal protein S18 acetylase RimI</fullName>
    </submittedName>
</protein>
<dbReference type="PANTHER" id="PTHR43877:SF1">
    <property type="entry name" value="ACETYLTRANSFERASE"/>
    <property type="match status" value="1"/>
</dbReference>
<dbReference type="Gene3D" id="3.40.630.30">
    <property type="match status" value="1"/>
</dbReference>
<dbReference type="OrthoDB" id="3389160at2"/>
<dbReference type="STRING" id="549386.SAMN02927923_04243"/>
<sequence>MSDTVTIRVLSPEEAADQVGGLSQVLIDCVEGGASVSFMLPMTKDKAHGFWRGVAEGVAAGERVLLVAEADGEIVGTVQVVLEQPENQPHRADISKMLVHRKARKRGVGAALMLAAEAAAAKAGKSVLVLDTVTGSDGERLYARLGWQRVGVIPNYALWPQGGLCDTTYFHKQITAA</sequence>
<dbReference type="PANTHER" id="PTHR43877">
    <property type="entry name" value="AMINOALKYLPHOSPHONATE N-ACETYLTRANSFERASE-RELATED-RELATED"/>
    <property type="match status" value="1"/>
</dbReference>
<keyword evidence="1" id="KW-0808">Transferase</keyword>
<dbReference type="EMBL" id="FMVJ01000017">
    <property type="protein sequence ID" value="SCZ11416.1"/>
    <property type="molecule type" value="Genomic_DNA"/>
</dbReference>
<evidence type="ECO:0000313" key="5">
    <source>
        <dbReference type="Proteomes" id="UP000199569"/>
    </source>
</evidence>
<keyword evidence="4" id="KW-0687">Ribonucleoprotein</keyword>
<dbReference type="CDD" id="cd04301">
    <property type="entry name" value="NAT_SF"/>
    <property type="match status" value="1"/>
</dbReference>
<dbReference type="PROSITE" id="PS51186">
    <property type="entry name" value="GNAT"/>
    <property type="match status" value="1"/>
</dbReference>
<evidence type="ECO:0000313" key="4">
    <source>
        <dbReference type="EMBL" id="SCZ11416.1"/>
    </source>
</evidence>
<name>A0A1G5LF26_9HYPH</name>
<gene>
    <name evidence="4" type="ORF">SAMN02927923_04243</name>
</gene>
<accession>A0A1G5LF26</accession>
<keyword evidence="4" id="KW-0689">Ribosomal protein</keyword>
<keyword evidence="2" id="KW-0012">Acyltransferase</keyword>
<dbReference type="RefSeq" id="WP_091139163.1">
    <property type="nucleotide sequence ID" value="NZ_FMVJ01000017.1"/>
</dbReference>
<dbReference type="GO" id="GO:0016747">
    <property type="term" value="F:acyltransferase activity, transferring groups other than amino-acyl groups"/>
    <property type="evidence" value="ECO:0007669"/>
    <property type="project" value="InterPro"/>
</dbReference>
<dbReference type="GO" id="GO:0005840">
    <property type="term" value="C:ribosome"/>
    <property type="evidence" value="ECO:0007669"/>
    <property type="project" value="UniProtKB-KW"/>
</dbReference>
<dbReference type="SUPFAM" id="SSF55729">
    <property type="entry name" value="Acyl-CoA N-acyltransferases (Nat)"/>
    <property type="match status" value="1"/>
</dbReference>
<keyword evidence="5" id="KW-1185">Reference proteome</keyword>
<feature type="domain" description="N-acetyltransferase" evidence="3">
    <location>
        <begin position="5"/>
        <end position="175"/>
    </location>
</feature>
<dbReference type="InterPro" id="IPR000182">
    <property type="entry name" value="GNAT_dom"/>
</dbReference>
<organism evidence="4 5">
    <name type="scientific">Microvirga guangxiensis</name>
    <dbReference type="NCBI Taxonomy" id="549386"/>
    <lineage>
        <taxon>Bacteria</taxon>
        <taxon>Pseudomonadati</taxon>
        <taxon>Pseudomonadota</taxon>
        <taxon>Alphaproteobacteria</taxon>
        <taxon>Hyphomicrobiales</taxon>
        <taxon>Methylobacteriaceae</taxon>
        <taxon>Microvirga</taxon>
    </lineage>
</organism>